<feature type="transmembrane region" description="Helical" evidence="1">
    <location>
        <begin position="59"/>
        <end position="79"/>
    </location>
</feature>
<feature type="transmembrane region" description="Helical" evidence="1">
    <location>
        <begin position="31"/>
        <end position="53"/>
    </location>
</feature>
<protein>
    <submittedName>
        <fullName evidence="2">Uncharacterized protein</fullName>
    </submittedName>
</protein>
<dbReference type="RefSeq" id="WP_100114280.1">
    <property type="nucleotide sequence ID" value="NZ_MDVB01000119.1"/>
</dbReference>
<reference evidence="2 3" key="1">
    <citation type="journal article" date="2017" name="MBio">
        <title>Type VI secretion-mediated competition in the bee gut microbiome.</title>
        <authorList>
            <person name="Steele M.I."/>
            <person name="Kwong W.K."/>
            <person name="Powell J.E."/>
            <person name="Whiteley M."/>
            <person name="Moran N.A."/>
        </authorList>
    </citation>
    <scope>NUCLEOTIDE SEQUENCE [LARGE SCALE GENOMIC DNA]</scope>
    <source>
        <strain evidence="2 3">App2-2</strain>
    </source>
</reference>
<name>A0A2N9WQS9_9NEIS</name>
<accession>A0A2N9WQS9</accession>
<keyword evidence="1" id="KW-0472">Membrane</keyword>
<organism evidence="2 3">
    <name type="scientific">Snodgrassella alvi</name>
    <dbReference type="NCBI Taxonomy" id="1196083"/>
    <lineage>
        <taxon>Bacteria</taxon>
        <taxon>Pseudomonadati</taxon>
        <taxon>Pseudomonadota</taxon>
        <taxon>Betaproteobacteria</taxon>
        <taxon>Neisseriales</taxon>
        <taxon>Neisseriaceae</taxon>
        <taxon>Snodgrassella</taxon>
    </lineage>
</organism>
<proteinExistence type="predicted"/>
<dbReference type="EMBL" id="MDVB01000119">
    <property type="protein sequence ID" value="PIT12165.1"/>
    <property type="molecule type" value="Genomic_DNA"/>
</dbReference>
<evidence type="ECO:0000313" key="2">
    <source>
        <dbReference type="EMBL" id="PIT12165.1"/>
    </source>
</evidence>
<evidence type="ECO:0000313" key="3">
    <source>
        <dbReference type="Proteomes" id="UP000231293"/>
    </source>
</evidence>
<keyword evidence="1" id="KW-0812">Transmembrane</keyword>
<sequence length="110" mass="11799">MNEAFTLANCFALAGGFLGALVVSDYKRYGTVLTVTFIIIGMVFAAALTEYFFTRNHPWLFAGAGVFAGMASTSLLDAFKATAPKMAQKLINAVCNRAEKMIGDTDDGQK</sequence>
<feature type="transmembrane region" description="Helical" evidence="1">
    <location>
        <begin position="6"/>
        <end position="24"/>
    </location>
</feature>
<comment type="caution">
    <text evidence="2">The sequence shown here is derived from an EMBL/GenBank/DDBJ whole genome shotgun (WGS) entry which is preliminary data.</text>
</comment>
<dbReference type="Proteomes" id="UP000231293">
    <property type="component" value="Unassembled WGS sequence"/>
</dbReference>
<evidence type="ECO:0000256" key="1">
    <source>
        <dbReference type="SAM" id="Phobius"/>
    </source>
</evidence>
<keyword evidence="1" id="KW-1133">Transmembrane helix</keyword>
<dbReference type="AlphaFoldDB" id="A0A2N9WQS9"/>
<gene>
    <name evidence="2" type="ORF">BGI32_10515</name>
</gene>